<comment type="caution">
    <text evidence="2">The sequence shown here is derived from an EMBL/GenBank/DDBJ whole genome shotgun (WGS) entry which is preliminary data.</text>
</comment>
<dbReference type="EMBL" id="BQXS01009967">
    <property type="protein sequence ID" value="GKT32298.1"/>
    <property type="molecule type" value="Genomic_DNA"/>
</dbReference>
<proteinExistence type="predicted"/>
<keyword evidence="1" id="KW-0472">Membrane</keyword>
<evidence type="ECO:0000313" key="2">
    <source>
        <dbReference type="EMBL" id="GKT32298.1"/>
    </source>
</evidence>
<keyword evidence="3" id="KW-1185">Reference proteome</keyword>
<organism evidence="2 3">
    <name type="scientific">Aduncisulcus paluster</name>
    <dbReference type="NCBI Taxonomy" id="2918883"/>
    <lineage>
        <taxon>Eukaryota</taxon>
        <taxon>Metamonada</taxon>
        <taxon>Carpediemonas-like organisms</taxon>
        <taxon>Aduncisulcus</taxon>
    </lineage>
</organism>
<evidence type="ECO:0000256" key="1">
    <source>
        <dbReference type="SAM" id="Phobius"/>
    </source>
</evidence>
<evidence type="ECO:0000313" key="3">
    <source>
        <dbReference type="Proteomes" id="UP001057375"/>
    </source>
</evidence>
<reference evidence="2" key="1">
    <citation type="submission" date="2022-03" db="EMBL/GenBank/DDBJ databases">
        <title>Draft genome sequence of Aduncisulcus paluster, a free-living microaerophilic Fornicata.</title>
        <authorList>
            <person name="Yuyama I."/>
            <person name="Kume K."/>
            <person name="Tamura T."/>
            <person name="Inagaki Y."/>
            <person name="Hashimoto T."/>
        </authorList>
    </citation>
    <scope>NUCLEOTIDE SEQUENCE</scope>
    <source>
        <strain evidence="2">NY0171</strain>
    </source>
</reference>
<accession>A0ABQ5KIF1</accession>
<name>A0ABQ5KIF1_9EUKA</name>
<feature type="transmembrane region" description="Helical" evidence="1">
    <location>
        <begin position="20"/>
        <end position="43"/>
    </location>
</feature>
<dbReference type="Proteomes" id="UP001057375">
    <property type="component" value="Unassembled WGS sequence"/>
</dbReference>
<protein>
    <submittedName>
        <fullName evidence="2">Uncharacterized protein</fullName>
    </submittedName>
</protein>
<keyword evidence="1" id="KW-1133">Transmembrane helix</keyword>
<gene>
    <name evidence="2" type="ORF">ADUPG1_006482</name>
</gene>
<keyword evidence="1" id="KW-0812">Transmembrane</keyword>
<sequence>MRYSEYYADNLKVTCDRECICWTISTCALAVFVLLGTCFLGYFKPLTQQYFDRVDDFVSTVKALPLTSFDEFTTSFQEITMDLSLYEYDYHLDFSDFTPFTNQICHIDSGDMKVLIDRGITEDDMKTFFYSFSPLDSRILEYVSFDDSIMQIKLFQNLSELKSKDVEYIERDYSDSNSKSCEKGQLPCLDQCLSASFPQLLEIDFNPTEASSEVTMVNVMGQDDESSPFTMDLWLSYSETDFSCSGVSGGISCHLCCSEEEEDIPDLENGMNDDEIVKRGMSIPNCEETHSKHDPATSFSLVSVVPGGDTSFVESDKLPHDTAKDDDVIVVPMAAPEFTVPTSSIVLYPDCPKPSSQA</sequence>